<name>A0ABW4QXE7_9BACT</name>
<protein>
    <submittedName>
        <fullName evidence="1">Uncharacterized protein</fullName>
    </submittedName>
</protein>
<dbReference type="RefSeq" id="WP_382315969.1">
    <property type="nucleotide sequence ID" value="NZ_JBHUFD010000006.1"/>
</dbReference>
<proteinExistence type="predicted"/>
<sequence length="66" mass="7328">MYGFIEVYEESDKALVLVNIATLIKVVPRKEGAYLHLAVQNARGLPYVVSTSDSYEEVKAKIQAAQ</sequence>
<evidence type="ECO:0000313" key="2">
    <source>
        <dbReference type="Proteomes" id="UP001597197"/>
    </source>
</evidence>
<dbReference type="Proteomes" id="UP001597197">
    <property type="component" value="Unassembled WGS sequence"/>
</dbReference>
<evidence type="ECO:0000313" key="1">
    <source>
        <dbReference type="EMBL" id="MFD1874298.1"/>
    </source>
</evidence>
<keyword evidence="2" id="KW-1185">Reference proteome</keyword>
<gene>
    <name evidence="1" type="ORF">ACFSDX_17770</name>
</gene>
<organism evidence="1 2">
    <name type="scientific">Hymenobacter bucti</name>
    <dbReference type="NCBI Taxonomy" id="1844114"/>
    <lineage>
        <taxon>Bacteria</taxon>
        <taxon>Pseudomonadati</taxon>
        <taxon>Bacteroidota</taxon>
        <taxon>Cytophagia</taxon>
        <taxon>Cytophagales</taxon>
        <taxon>Hymenobacteraceae</taxon>
        <taxon>Hymenobacter</taxon>
    </lineage>
</organism>
<accession>A0ABW4QXE7</accession>
<reference evidence="2" key="1">
    <citation type="journal article" date="2019" name="Int. J. Syst. Evol. Microbiol.">
        <title>The Global Catalogue of Microorganisms (GCM) 10K type strain sequencing project: providing services to taxonomists for standard genome sequencing and annotation.</title>
        <authorList>
            <consortium name="The Broad Institute Genomics Platform"/>
            <consortium name="The Broad Institute Genome Sequencing Center for Infectious Disease"/>
            <person name="Wu L."/>
            <person name="Ma J."/>
        </authorList>
    </citation>
    <scope>NUCLEOTIDE SEQUENCE [LARGE SCALE GENOMIC DNA]</scope>
    <source>
        <strain evidence="2">CGMCC 1.15795</strain>
    </source>
</reference>
<comment type="caution">
    <text evidence="1">The sequence shown here is derived from an EMBL/GenBank/DDBJ whole genome shotgun (WGS) entry which is preliminary data.</text>
</comment>
<dbReference type="EMBL" id="JBHUFD010000006">
    <property type="protein sequence ID" value="MFD1874298.1"/>
    <property type="molecule type" value="Genomic_DNA"/>
</dbReference>